<evidence type="ECO:0000256" key="1">
    <source>
        <dbReference type="SAM" id="MobiDB-lite"/>
    </source>
</evidence>
<sequence>MKIDEPYKFLIGTVELPTNEILIFTQSSNIIYEDVFNKIMEGQEINVEDSENQENDEDQDLEKYDKK</sequence>
<feature type="region of interest" description="Disordered" evidence="1">
    <location>
        <begin position="46"/>
        <end position="67"/>
    </location>
</feature>
<feature type="compositionally biased region" description="Acidic residues" evidence="1">
    <location>
        <begin position="46"/>
        <end position="60"/>
    </location>
</feature>
<evidence type="ECO:0000313" key="2">
    <source>
        <dbReference type="EMBL" id="OMJ93682.1"/>
    </source>
</evidence>
<keyword evidence="3" id="KW-1185">Reference proteome</keyword>
<accession>A0A1R2CXF7</accession>
<proteinExistence type="predicted"/>
<name>A0A1R2CXF7_9CILI</name>
<protein>
    <submittedName>
        <fullName evidence="2">Uncharacterized protein</fullName>
    </submittedName>
</protein>
<reference evidence="2 3" key="1">
    <citation type="submission" date="2016-11" db="EMBL/GenBank/DDBJ databases">
        <title>The macronuclear genome of Stentor coeruleus: a giant cell with tiny introns.</title>
        <authorList>
            <person name="Slabodnick M."/>
            <person name="Ruby J.G."/>
            <person name="Reiff S.B."/>
            <person name="Swart E.C."/>
            <person name="Gosai S."/>
            <person name="Prabakaran S."/>
            <person name="Witkowska E."/>
            <person name="Larue G.E."/>
            <person name="Fisher S."/>
            <person name="Freeman R.M."/>
            <person name="Gunawardena J."/>
            <person name="Chu W."/>
            <person name="Stover N.A."/>
            <person name="Gregory B.D."/>
            <person name="Nowacki M."/>
            <person name="Derisi J."/>
            <person name="Roy S.W."/>
            <person name="Marshall W.F."/>
            <person name="Sood P."/>
        </authorList>
    </citation>
    <scope>NUCLEOTIDE SEQUENCE [LARGE SCALE GENOMIC DNA]</scope>
    <source>
        <strain evidence="2">WM001</strain>
    </source>
</reference>
<comment type="caution">
    <text evidence="2">The sequence shown here is derived from an EMBL/GenBank/DDBJ whole genome shotgun (WGS) entry which is preliminary data.</text>
</comment>
<organism evidence="2 3">
    <name type="scientific">Stentor coeruleus</name>
    <dbReference type="NCBI Taxonomy" id="5963"/>
    <lineage>
        <taxon>Eukaryota</taxon>
        <taxon>Sar</taxon>
        <taxon>Alveolata</taxon>
        <taxon>Ciliophora</taxon>
        <taxon>Postciliodesmatophora</taxon>
        <taxon>Heterotrichea</taxon>
        <taxon>Heterotrichida</taxon>
        <taxon>Stentoridae</taxon>
        <taxon>Stentor</taxon>
    </lineage>
</organism>
<dbReference type="EMBL" id="MPUH01000038">
    <property type="protein sequence ID" value="OMJ93682.1"/>
    <property type="molecule type" value="Genomic_DNA"/>
</dbReference>
<evidence type="ECO:0000313" key="3">
    <source>
        <dbReference type="Proteomes" id="UP000187209"/>
    </source>
</evidence>
<dbReference type="Proteomes" id="UP000187209">
    <property type="component" value="Unassembled WGS sequence"/>
</dbReference>
<gene>
    <name evidence="2" type="ORF">SteCoe_3245</name>
</gene>
<dbReference type="AlphaFoldDB" id="A0A1R2CXF7"/>